<dbReference type="SMART" id="SM00471">
    <property type="entry name" value="HDc"/>
    <property type="match status" value="1"/>
</dbReference>
<dbReference type="STRING" id="1349785.GCA_000509405_01943"/>
<dbReference type="AlphaFoldDB" id="A0A2H1E9M5"/>
<dbReference type="KEGG" id="tmar:MARIT_1500"/>
<dbReference type="InterPro" id="IPR045509">
    <property type="entry name" value="HD_assoc_2"/>
</dbReference>
<dbReference type="InterPro" id="IPR003607">
    <property type="entry name" value="HD/PDEase_dom"/>
</dbReference>
<gene>
    <name evidence="2" type="ORF">MARIT_1500</name>
</gene>
<keyword evidence="2" id="KW-0378">Hydrolase</keyword>
<dbReference type="SUPFAM" id="SSF109604">
    <property type="entry name" value="HD-domain/PDEase-like"/>
    <property type="match status" value="1"/>
</dbReference>
<dbReference type="Pfam" id="PF19276">
    <property type="entry name" value="HD_assoc_2"/>
    <property type="match status" value="1"/>
</dbReference>
<dbReference type="PROSITE" id="PS51831">
    <property type="entry name" value="HD"/>
    <property type="match status" value="1"/>
</dbReference>
<dbReference type="GO" id="GO:0006203">
    <property type="term" value="P:dGTP catabolic process"/>
    <property type="evidence" value="ECO:0007669"/>
    <property type="project" value="TreeGrafter"/>
</dbReference>
<evidence type="ECO:0000313" key="3">
    <source>
        <dbReference type="Proteomes" id="UP000231564"/>
    </source>
</evidence>
<protein>
    <submittedName>
        <fullName evidence="2">Phosphohydrolase</fullName>
    </submittedName>
</protein>
<sequence>MFLLVLWSNYNFFVRSCYKATTLKKIKTNKLKILNDPIYGFISIPNSLIFDIIEHRYFQRLRRVSQMGLSNLVYPGANHTRFHHALGCMHLMQKAVAVLRNKNVVISDEEANALYLAILLHDIGHGAFSHALEHSIVNEISHEEISLKFMKKLNKEFEGKLSLAIEVFEGKYHRPFLCQLISSQLDIDRLDYLKRDSFYTGVAEGNISSDRLIAMMNVKEEQLVIEQKGIYSVEKFIIARRLMYWQVYLHKTGLVAENMLVMVLKRAKELAKEKVVLCGSKAFRYFLYNEISEDNFTEETLEVFSKLDDYDILAAIKEWENHSDEVLSKLSKMLIYRNLLKIKIQDKPFDKTYVKDVMKKNKIVGVSDKDLHYFLFAKEVSNQAYDKKKPIRILGKEGSMTAITNVSDQLSLQALTKPVVKYYFCYTKDMILD</sequence>
<keyword evidence="3" id="KW-1185">Reference proteome</keyword>
<organism evidence="2 3">
    <name type="scientific">Tenacibaculum maritimum NCIMB 2154</name>
    <dbReference type="NCBI Taxonomy" id="1349785"/>
    <lineage>
        <taxon>Bacteria</taxon>
        <taxon>Pseudomonadati</taxon>
        <taxon>Bacteroidota</taxon>
        <taxon>Flavobacteriia</taxon>
        <taxon>Flavobacteriales</taxon>
        <taxon>Flavobacteriaceae</taxon>
        <taxon>Tenacibaculum</taxon>
    </lineage>
</organism>
<dbReference type="GO" id="GO:0008832">
    <property type="term" value="F:dGTPase activity"/>
    <property type="evidence" value="ECO:0007669"/>
    <property type="project" value="TreeGrafter"/>
</dbReference>
<evidence type="ECO:0000259" key="1">
    <source>
        <dbReference type="PROSITE" id="PS51831"/>
    </source>
</evidence>
<dbReference type="EMBL" id="LT634361">
    <property type="protein sequence ID" value="SFZ82228.1"/>
    <property type="molecule type" value="Genomic_DNA"/>
</dbReference>
<evidence type="ECO:0000313" key="2">
    <source>
        <dbReference type="EMBL" id="SFZ82228.1"/>
    </source>
</evidence>
<name>A0A2H1E9M5_9FLAO</name>
<dbReference type="Gene3D" id="1.10.3210.10">
    <property type="entry name" value="Hypothetical protein af1432"/>
    <property type="match status" value="1"/>
</dbReference>
<proteinExistence type="predicted"/>
<dbReference type="InterPro" id="IPR050135">
    <property type="entry name" value="dGTPase-like"/>
</dbReference>
<dbReference type="Proteomes" id="UP000231564">
    <property type="component" value="Chromosome MARIT"/>
</dbReference>
<reference evidence="2 3" key="1">
    <citation type="submission" date="2016-11" db="EMBL/GenBank/DDBJ databases">
        <authorList>
            <person name="Jaros S."/>
            <person name="Januszkiewicz K."/>
            <person name="Wedrychowicz H."/>
        </authorList>
    </citation>
    <scope>NUCLEOTIDE SEQUENCE [LARGE SCALE GENOMIC DNA]</scope>
    <source>
        <strain evidence="2">NCIMB 2154T</strain>
    </source>
</reference>
<dbReference type="OrthoDB" id="9803619at2"/>
<feature type="domain" description="HD" evidence="1">
    <location>
        <begin position="81"/>
        <end position="190"/>
    </location>
</feature>
<dbReference type="InterPro" id="IPR006674">
    <property type="entry name" value="HD_domain"/>
</dbReference>
<dbReference type="PANTHER" id="PTHR11373:SF4">
    <property type="entry name" value="DEOXYNUCLEOSIDE TRIPHOSPHATE TRIPHOSPHOHYDROLASE SAMHD1"/>
    <property type="match status" value="1"/>
</dbReference>
<accession>A0A2H1E9M5</accession>
<dbReference type="PANTHER" id="PTHR11373">
    <property type="entry name" value="DEOXYNUCLEOSIDE TRIPHOSPHATE TRIPHOSPHOHYDROLASE"/>
    <property type="match status" value="1"/>
</dbReference>
<dbReference type="Pfam" id="PF01966">
    <property type="entry name" value="HD"/>
    <property type="match status" value="1"/>
</dbReference>
<dbReference type="CDD" id="cd00077">
    <property type="entry name" value="HDc"/>
    <property type="match status" value="1"/>
</dbReference>